<keyword evidence="5" id="KW-1185">Reference proteome</keyword>
<dbReference type="InterPro" id="IPR016169">
    <property type="entry name" value="FAD-bd_PCMH_sub2"/>
</dbReference>
<evidence type="ECO:0000313" key="4">
    <source>
        <dbReference type="EMBL" id="QSE88007.1"/>
    </source>
</evidence>
<evidence type="ECO:0000313" key="5">
    <source>
        <dbReference type="Proteomes" id="UP000662986"/>
    </source>
</evidence>
<dbReference type="InterPro" id="IPR016164">
    <property type="entry name" value="FAD-linked_Oxase-like_C"/>
</dbReference>
<dbReference type="Pfam" id="PF01565">
    <property type="entry name" value="FAD_binding_4"/>
    <property type="match status" value="1"/>
</dbReference>
<proteinExistence type="predicted"/>
<evidence type="ECO:0000259" key="3">
    <source>
        <dbReference type="PROSITE" id="PS51387"/>
    </source>
</evidence>
<dbReference type="InterPro" id="IPR016166">
    <property type="entry name" value="FAD-bd_PCMH"/>
</dbReference>
<gene>
    <name evidence="4" type="ORF">JWS13_04910</name>
</gene>
<keyword evidence="1" id="KW-0285">Flavoprotein</keyword>
<accession>A0A974VZJ4</accession>
<dbReference type="PANTHER" id="PTHR11748">
    <property type="entry name" value="D-LACTATE DEHYDROGENASE"/>
    <property type="match status" value="1"/>
</dbReference>
<reference evidence="4 5" key="1">
    <citation type="journal article" date="2021" name="Microbiol. Resour. Announc.">
        <title>Complete Genome Sequences of Two Rhodococcus sp. Strains with Large and Linear Chromosomes, Isolated from Apple Rhizosphere.</title>
        <authorList>
            <person name="Benning S."/>
            <person name="Brugnone N."/>
            <person name="Siani R."/>
            <person name="Kublik S."/>
            <person name="Schloter M."/>
            <person name="Rad V."/>
        </authorList>
    </citation>
    <scope>NUCLEOTIDE SEQUENCE [LARGE SCALE GENOMIC DNA]</scope>
    <source>
        <strain evidence="4 5">R79</strain>
    </source>
</reference>
<evidence type="ECO:0000256" key="2">
    <source>
        <dbReference type="ARBA" id="ARBA00022827"/>
    </source>
</evidence>
<name>A0A974VZJ4_9NOCA</name>
<dbReference type="Proteomes" id="UP000662986">
    <property type="component" value="Plasmid unnamed1"/>
</dbReference>
<protein>
    <submittedName>
        <fullName evidence="4">FAD-binding protein</fullName>
    </submittedName>
</protein>
<dbReference type="EMBL" id="CP070618">
    <property type="protein sequence ID" value="QSE88007.1"/>
    <property type="molecule type" value="Genomic_DNA"/>
</dbReference>
<dbReference type="InterPro" id="IPR036318">
    <property type="entry name" value="FAD-bd_PCMH-like_sf"/>
</dbReference>
<dbReference type="RefSeq" id="WP_206004767.1">
    <property type="nucleotide sequence ID" value="NZ_CP070618.1"/>
</dbReference>
<dbReference type="PROSITE" id="PS51387">
    <property type="entry name" value="FAD_PCMH"/>
    <property type="match status" value="1"/>
</dbReference>
<evidence type="ECO:0000256" key="1">
    <source>
        <dbReference type="ARBA" id="ARBA00022630"/>
    </source>
</evidence>
<reference evidence="4 5" key="2">
    <citation type="journal article" date="2022" name="Arch. Microbiol.">
        <title>Rhodococcus pseudokoreensis sp. nov. isolated from the rhizosphere of young M26 apple rootstocks.</title>
        <authorList>
            <person name="Kampfer P."/>
            <person name="Glaeser S.P."/>
            <person name="Blom J."/>
            <person name="Wolf J."/>
            <person name="Benning S."/>
            <person name="Schloter M."/>
            <person name="Neumann-Schaal M."/>
        </authorList>
    </citation>
    <scope>NUCLEOTIDE SEQUENCE [LARGE SCALE GENOMIC DNA]</scope>
    <source>
        <strain evidence="4 5">R79</strain>
    </source>
</reference>
<dbReference type="SUPFAM" id="SSF56176">
    <property type="entry name" value="FAD-binding/transporter-associated domain-like"/>
    <property type="match status" value="1"/>
</dbReference>
<dbReference type="Gene3D" id="3.30.465.10">
    <property type="match status" value="1"/>
</dbReference>
<feature type="domain" description="FAD-binding PCMH-type" evidence="3">
    <location>
        <begin position="1"/>
        <end position="173"/>
    </location>
</feature>
<organism evidence="4 5">
    <name type="scientific">Rhodococcus pseudokoreensis</name>
    <dbReference type="NCBI Taxonomy" id="2811421"/>
    <lineage>
        <taxon>Bacteria</taxon>
        <taxon>Bacillati</taxon>
        <taxon>Actinomycetota</taxon>
        <taxon>Actinomycetes</taxon>
        <taxon>Mycobacteriales</taxon>
        <taxon>Nocardiaceae</taxon>
        <taxon>Rhodococcus</taxon>
    </lineage>
</organism>
<keyword evidence="4" id="KW-0614">Plasmid</keyword>
<dbReference type="SUPFAM" id="SSF55103">
    <property type="entry name" value="FAD-linked oxidases, C-terminal domain"/>
    <property type="match status" value="1"/>
</dbReference>
<dbReference type="InterPro" id="IPR006094">
    <property type="entry name" value="Oxid_FAD_bind_N"/>
</dbReference>
<dbReference type="PANTHER" id="PTHR11748:SF103">
    <property type="entry name" value="GLYCOLATE OXIDASE SUBUNIT GLCE"/>
    <property type="match status" value="1"/>
</dbReference>
<geneLocation type="plasmid" evidence="4 5">
    <name>unnamed1</name>
</geneLocation>
<keyword evidence="2" id="KW-0274">FAD</keyword>
<sequence length="387" mass="40672">MWEPDNAREVAECLRDAAQEHRALNIVGAGTAQYWGGDIRASTTLRIHKLDSVLRYEPGDMTIQVEAGMAVADLQSVVADHGQRLALDAARIDRGATVGGMLATADQGPAQLAFGGPRDLVIGATLVLSDGEIARSGGHVIKNVAGYDLARLVSGSLGTLAAITDLTFRLHPIPAATGTLSIETGIDEAVTYAEAIAETALEPVAAEWISGRLLIRFEGTRSGVHERLDAAAHITGVGTSILDDDEATQAWAQQAAVSSRNGHSAQDTTTLHGLARPSDVSSIVHAAERSCLEHGAVPTIGAGLLTGRVDLRIDAATLSAHAATVDQWRQDIESHDGTVTLRDRPEGLTDLIDAWGEPPSAVAALRAVKAAYDPGDLLGPGRFHPWF</sequence>